<organism evidence="1 2">
    <name type="scientific">Myriangium duriaei CBS 260.36</name>
    <dbReference type="NCBI Taxonomy" id="1168546"/>
    <lineage>
        <taxon>Eukaryota</taxon>
        <taxon>Fungi</taxon>
        <taxon>Dikarya</taxon>
        <taxon>Ascomycota</taxon>
        <taxon>Pezizomycotina</taxon>
        <taxon>Dothideomycetes</taxon>
        <taxon>Dothideomycetidae</taxon>
        <taxon>Myriangiales</taxon>
        <taxon>Myriangiaceae</taxon>
        <taxon>Myriangium</taxon>
    </lineage>
</organism>
<dbReference type="AlphaFoldDB" id="A0A9P4MRU4"/>
<dbReference type="EMBL" id="ML996081">
    <property type="protein sequence ID" value="KAF2156911.1"/>
    <property type="molecule type" value="Genomic_DNA"/>
</dbReference>
<accession>A0A9P4MRU4</accession>
<comment type="caution">
    <text evidence="1">The sequence shown here is derived from an EMBL/GenBank/DDBJ whole genome shotgun (WGS) entry which is preliminary data.</text>
</comment>
<keyword evidence="2" id="KW-1185">Reference proteome</keyword>
<evidence type="ECO:0000313" key="2">
    <source>
        <dbReference type="Proteomes" id="UP000799439"/>
    </source>
</evidence>
<name>A0A9P4MRU4_9PEZI</name>
<reference evidence="1" key="1">
    <citation type="journal article" date="2020" name="Stud. Mycol.">
        <title>101 Dothideomycetes genomes: a test case for predicting lifestyles and emergence of pathogens.</title>
        <authorList>
            <person name="Haridas S."/>
            <person name="Albert R."/>
            <person name="Binder M."/>
            <person name="Bloem J."/>
            <person name="Labutti K."/>
            <person name="Salamov A."/>
            <person name="Andreopoulos B."/>
            <person name="Baker S."/>
            <person name="Barry K."/>
            <person name="Bills G."/>
            <person name="Bluhm B."/>
            <person name="Cannon C."/>
            <person name="Castanera R."/>
            <person name="Culley D."/>
            <person name="Daum C."/>
            <person name="Ezra D."/>
            <person name="Gonzalez J."/>
            <person name="Henrissat B."/>
            <person name="Kuo A."/>
            <person name="Liang C."/>
            <person name="Lipzen A."/>
            <person name="Lutzoni F."/>
            <person name="Magnuson J."/>
            <person name="Mondo S."/>
            <person name="Nolan M."/>
            <person name="Ohm R."/>
            <person name="Pangilinan J."/>
            <person name="Park H.-J."/>
            <person name="Ramirez L."/>
            <person name="Alfaro M."/>
            <person name="Sun H."/>
            <person name="Tritt A."/>
            <person name="Yoshinaga Y."/>
            <person name="Zwiers L.-H."/>
            <person name="Turgeon B."/>
            <person name="Goodwin S."/>
            <person name="Spatafora J."/>
            <person name="Crous P."/>
            <person name="Grigoriev I."/>
        </authorList>
    </citation>
    <scope>NUCLEOTIDE SEQUENCE</scope>
    <source>
        <strain evidence="1">CBS 260.36</strain>
    </source>
</reference>
<sequence length="177" mass="19466">MAMAVVTRGRGRCNPAGPTPARHVCMRSADVQSQKVRIYSSSTGSRVWSPVAWAAVERTTAEQRGKSTNCMACRTVCPVTAEGILVQVLDRLLPWLSALCHAASPILIDCNSQHLVSVLREAFDHLTIFFFHLSGAGSLPLLRNSLSMATNCRVDTGLFNWHVFGSGMRRMFKKSRC</sequence>
<gene>
    <name evidence="1" type="ORF">K461DRAFT_6996</name>
</gene>
<evidence type="ECO:0000313" key="1">
    <source>
        <dbReference type="EMBL" id="KAF2156911.1"/>
    </source>
</evidence>
<proteinExistence type="predicted"/>
<dbReference type="Proteomes" id="UP000799439">
    <property type="component" value="Unassembled WGS sequence"/>
</dbReference>
<protein>
    <submittedName>
        <fullName evidence="1">Uncharacterized protein</fullName>
    </submittedName>
</protein>